<evidence type="ECO:0000313" key="2">
    <source>
        <dbReference type="Proteomes" id="UP000887566"/>
    </source>
</evidence>
<proteinExistence type="predicted"/>
<dbReference type="Proteomes" id="UP000887566">
    <property type="component" value="Unplaced"/>
</dbReference>
<protein>
    <submittedName>
        <fullName evidence="3">Uncharacterized protein</fullName>
    </submittedName>
</protein>
<name>A0A914XCB7_9BILA</name>
<dbReference type="AlphaFoldDB" id="A0A914XCB7"/>
<feature type="compositionally biased region" description="Basic residues" evidence="1">
    <location>
        <begin position="11"/>
        <end position="21"/>
    </location>
</feature>
<evidence type="ECO:0000256" key="1">
    <source>
        <dbReference type="SAM" id="MobiDB-lite"/>
    </source>
</evidence>
<feature type="region of interest" description="Disordered" evidence="1">
    <location>
        <begin position="1"/>
        <end position="32"/>
    </location>
</feature>
<organism evidence="2 3">
    <name type="scientific">Plectus sambesii</name>
    <dbReference type="NCBI Taxonomy" id="2011161"/>
    <lineage>
        <taxon>Eukaryota</taxon>
        <taxon>Metazoa</taxon>
        <taxon>Ecdysozoa</taxon>
        <taxon>Nematoda</taxon>
        <taxon>Chromadorea</taxon>
        <taxon>Plectida</taxon>
        <taxon>Plectina</taxon>
        <taxon>Plectoidea</taxon>
        <taxon>Plectidae</taxon>
        <taxon>Plectus</taxon>
    </lineage>
</organism>
<sequence length="158" mass="17561">MGCFNRSRLPSVHHRRRRSAVGRRSTGDQHNTDVRLIGGCVDETRLKVATVRALCGLDCAGSTLCGFDSTRSTDCHPPDDDDDDQRRSLSVGLIRPSPPFIRARRPPFVAQANKSGQACRRSALTNASISRLMPHPSFFWNGWSQMAIGHFESTRARL</sequence>
<keyword evidence="2" id="KW-1185">Reference proteome</keyword>
<evidence type="ECO:0000313" key="3">
    <source>
        <dbReference type="WBParaSite" id="PSAMB.scaffold7540size7478.g30198.t1"/>
    </source>
</evidence>
<reference evidence="3" key="1">
    <citation type="submission" date="2022-11" db="UniProtKB">
        <authorList>
            <consortium name="WormBaseParasite"/>
        </authorList>
    </citation>
    <scope>IDENTIFICATION</scope>
</reference>
<dbReference type="WBParaSite" id="PSAMB.scaffold7540size7478.g30198.t1">
    <property type="protein sequence ID" value="PSAMB.scaffold7540size7478.g30198.t1"/>
    <property type="gene ID" value="PSAMB.scaffold7540size7478.g30198"/>
</dbReference>
<accession>A0A914XCB7</accession>